<organism evidence="1 2">
    <name type="scientific">Modicella reniformis</name>
    <dbReference type="NCBI Taxonomy" id="1440133"/>
    <lineage>
        <taxon>Eukaryota</taxon>
        <taxon>Fungi</taxon>
        <taxon>Fungi incertae sedis</taxon>
        <taxon>Mucoromycota</taxon>
        <taxon>Mortierellomycotina</taxon>
        <taxon>Mortierellomycetes</taxon>
        <taxon>Mortierellales</taxon>
        <taxon>Mortierellaceae</taxon>
        <taxon>Modicella</taxon>
    </lineage>
</organism>
<keyword evidence="2" id="KW-1185">Reference proteome</keyword>
<gene>
    <name evidence="1" type="ORF">BGZ65_006697</name>
</gene>
<sequence>MTNNTQNECYSQKFRVLSQSSVPILDTTVFIPSRLDKKTGERIILLKDIQTEIENTDRVKNGKELVLFLTDDNFEDVLPKRILYHPGVVLDVIVKSQAQAPAAAPEASMTLTRPFIQNPTQELLNMSRKRQMMDYEDYPNKRPFPDTERDDCSMMDLVSPIRHDIVALSPVVRGISNLYIATMDTQTSIPDREEERSLEQYNDNQYNGTLLKANMPKPQQFQISGVDNFINERLKTMETTGVQGNDLFQYHTLRLMQEMLEKQQQTLNRQVILENRIQA</sequence>
<name>A0A9P6LSG9_9FUNG</name>
<evidence type="ECO:0000313" key="1">
    <source>
        <dbReference type="EMBL" id="KAF9927629.1"/>
    </source>
</evidence>
<dbReference type="EMBL" id="JAAAHW010010314">
    <property type="protein sequence ID" value="KAF9927629.1"/>
    <property type="molecule type" value="Genomic_DNA"/>
</dbReference>
<comment type="caution">
    <text evidence="1">The sequence shown here is derived from an EMBL/GenBank/DDBJ whole genome shotgun (WGS) entry which is preliminary data.</text>
</comment>
<accession>A0A9P6LSG9</accession>
<dbReference type="Proteomes" id="UP000749646">
    <property type="component" value="Unassembled WGS sequence"/>
</dbReference>
<dbReference type="AlphaFoldDB" id="A0A9P6LSG9"/>
<feature type="non-terminal residue" evidence="1">
    <location>
        <position position="279"/>
    </location>
</feature>
<protein>
    <submittedName>
        <fullName evidence="1">Uncharacterized protein</fullName>
    </submittedName>
</protein>
<evidence type="ECO:0000313" key="2">
    <source>
        <dbReference type="Proteomes" id="UP000749646"/>
    </source>
</evidence>
<proteinExistence type="predicted"/>
<reference evidence="1" key="1">
    <citation type="journal article" date="2020" name="Fungal Divers.">
        <title>Resolving the Mortierellaceae phylogeny through synthesis of multi-gene phylogenetics and phylogenomics.</title>
        <authorList>
            <person name="Vandepol N."/>
            <person name="Liber J."/>
            <person name="Desiro A."/>
            <person name="Na H."/>
            <person name="Kennedy M."/>
            <person name="Barry K."/>
            <person name="Grigoriev I.V."/>
            <person name="Miller A.N."/>
            <person name="O'Donnell K."/>
            <person name="Stajich J.E."/>
            <person name="Bonito G."/>
        </authorList>
    </citation>
    <scope>NUCLEOTIDE SEQUENCE</scope>
    <source>
        <strain evidence="1">MES-2147</strain>
    </source>
</reference>